<evidence type="ECO:0000256" key="5">
    <source>
        <dbReference type="ARBA" id="ARBA00022989"/>
    </source>
</evidence>
<feature type="transmembrane region" description="Helical" evidence="8">
    <location>
        <begin position="253"/>
        <end position="273"/>
    </location>
</feature>
<feature type="transmembrane region" description="Helical" evidence="8">
    <location>
        <begin position="346"/>
        <end position="368"/>
    </location>
</feature>
<evidence type="ECO:0000313" key="11">
    <source>
        <dbReference type="Proteomes" id="UP001332931"/>
    </source>
</evidence>
<dbReference type="Pfam" id="PF01757">
    <property type="entry name" value="Acyl_transf_3"/>
    <property type="match status" value="1"/>
</dbReference>
<keyword evidence="4 8" id="KW-0812">Transmembrane</keyword>
<keyword evidence="11" id="KW-1185">Reference proteome</keyword>
<evidence type="ECO:0000256" key="6">
    <source>
        <dbReference type="ARBA" id="ARBA00023136"/>
    </source>
</evidence>
<feature type="transmembrane region" description="Helical" evidence="8">
    <location>
        <begin position="83"/>
        <end position="108"/>
    </location>
</feature>
<gene>
    <name evidence="10" type="ORF">VXJ25_00485</name>
</gene>
<dbReference type="InterPro" id="IPR002656">
    <property type="entry name" value="Acyl_transf_3_dom"/>
</dbReference>
<comment type="caution">
    <text evidence="10">The sequence shown here is derived from an EMBL/GenBank/DDBJ whole genome shotgun (WGS) entry which is preliminary data.</text>
</comment>
<evidence type="ECO:0000313" key="10">
    <source>
        <dbReference type="EMBL" id="MEE6146477.1"/>
    </source>
</evidence>
<feature type="region of interest" description="Disordered" evidence="7">
    <location>
        <begin position="1"/>
        <end position="37"/>
    </location>
</feature>
<sequence length="378" mass="40926">MGEDAVQAGRAKRSGGSRGARSRDGSRGRTSAASGRGGRPWVDYFAWLRAVAAVAIVFMHAVVSTLKDAAPAVDDLVARAVGQAFMIPLTRWAVPVFFMITGALLLDPEKDVGLDRIRRYVWRMVVVLLTFGLAFNVSGLMLQDGAGLPEALGEGLRSLLFGSSWDHMWYVYALIGVYLFVPALRAFVRAASRETYLLTLGAIYVLCFVVPTLNALLGLDLATLHVPEGAYPVGYVLLGYFAHRHLRLDWRIGLSGTACCAAATAIGAWAELAETSADYAFFPQGALVAPFALAVFLAFKRLLGDAPVSEHPVVRGLDHLGFGLYVIHPVFVHAFVALVPTTFAPLWLYVLGCFLSSLALGLAATWLVERVPWLGRFL</sequence>
<comment type="similarity">
    <text evidence="2">Belongs to the acyltransferase 3 family.</text>
</comment>
<feature type="transmembrane region" description="Helical" evidence="8">
    <location>
        <begin position="44"/>
        <end position="63"/>
    </location>
</feature>
<feature type="domain" description="Acyltransferase 3" evidence="9">
    <location>
        <begin position="44"/>
        <end position="364"/>
    </location>
</feature>
<feature type="transmembrane region" description="Helical" evidence="8">
    <location>
        <begin position="120"/>
        <end position="142"/>
    </location>
</feature>
<evidence type="ECO:0000256" key="8">
    <source>
        <dbReference type="SAM" id="Phobius"/>
    </source>
</evidence>
<evidence type="ECO:0000256" key="3">
    <source>
        <dbReference type="ARBA" id="ARBA00022475"/>
    </source>
</evidence>
<dbReference type="Proteomes" id="UP001332931">
    <property type="component" value="Unassembled WGS sequence"/>
</dbReference>
<accession>A0ABU7R7A2</accession>
<keyword evidence="10" id="KW-0012">Acyltransferase</keyword>
<dbReference type="EMBL" id="JAZGJQ010000001">
    <property type="protein sequence ID" value="MEE6146477.1"/>
    <property type="molecule type" value="Genomic_DNA"/>
</dbReference>
<dbReference type="PANTHER" id="PTHR40074">
    <property type="entry name" value="O-ACETYLTRANSFERASE WECH"/>
    <property type="match status" value="1"/>
</dbReference>
<comment type="subcellular location">
    <subcellularLocation>
        <location evidence="1">Cell membrane</location>
        <topology evidence="1">Multi-pass membrane protein</topology>
    </subcellularLocation>
</comment>
<feature type="transmembrane region" description="Helical" evidence="8">
    <location>
        <begin position="169"/>
        <end position="188"/>
    </location>
</feature>
<evidence type="ECO:0000256" key="7">
    <source>
        <dbReference type="SAM" id="MobiDB-lite"/>
    </source>
</evidence>
<keyword evidence="3" id="KW-1003">Cell membrane</keyword>
<reference evidence="10 11" key="1">
    <citation type="submission" date="2024-01" db="EMBL/GenBank/DDBJ databases">
        <title>Description of Olsenella sp. nov., isolated from pig feces.</title>
        <authorList>
            <person name="Chang Y.-H."/>
        </authorList>
    </citation>
    <scope>NUCLEOTIDE SEQUENCE [LARGE SCALE GENOMIC DNA]</scope>
    <source>
        <strain evidence="10 11">YH-ols2223</strain>
    </source>
</reference>
<feature type="transmembrane region" description="Helical" evidence="8">
    <location>
        <begin position="320"/>
        <end position="340"/>
    </location>
</feature>
<evidence type="ECO:0000259" key="9">
    <source>
        <dbReference type="Pfam" id="PF01757"/>
    </source>
</evidence>
<dbReference type="GO" id="GO:0016746">
    <property type="term" value="F:acyltransferase activity"/>
    <property type="evidence" value="ECO:0007669"/>
    <property type="project" value="UniProtKB-KW"/>
</dbReference>
<feature type="transmembrane region" description="Helical" evidence="8">
    <location>
        <begin position="279"/>
        <end position="299"/>
    </location>
</feature>
<protein>
    <submittedName>
        <fullName evidence="10">Acyltransferase family protein</fullName>
    </submittedName>
</protein>
<keyword evidence="5 8" id="KW-1133">Transmembrane helix</keyword>
<evidence type="ECO:0000256" key="2">
    <source>
        <dbReference type="ARBA" id="ARBA00007400"/>
    </source>
</evidence>
<keyword evidence="10" id="KW-0808">Transferase</keyword>
<feature type="transmembrane region" description="Helical" evidence="8">
    <location>
        <begin position="195"/>
        <end position="217"/>
    </location>
</feature>
<keyword evidence="6 8" id="KW-0472">Membrane</keyword>
<evidence type="ECO:0000256" key="4">
    <source>
        <dbReference type="ARBA" id="ARBA00022692"/>
    </source>
</evidence>
<name>A0ABU7R7A2_9ACTN</name>
<proteinExistence type="inferred from homology"/>
<dbReference type="PANTHER" id="PTHR40074:SF2">
    <property type="entry name" value="O-ACETYLTRANSFERASE WECH"/>
    <property type="match status" value="1"/>
</dbReference>
<feature type="transmembrane region" description="Helical" evidence="8">
    <location>
        <begin position="229"/>
        <end position="246"/>
    </location>
</feature>
<dbReference type="RefSeq" id="WP_330957243.1">
    <property type="nucleotide sequence ID" value="NZ_JAZGJQ010000001.1"/>
</dbReference>
<evidence type="ECO:0000256" key="1">
    <source>
        <dbReference type="ARBA" id="ARBA00004651"/>
    </source>
</evidence>
<organism evidence="10 11">
    <name type="scientific">Olsenella absiana</name>
    <dbReference type="NCBI Taxonomy" id="3115222"/>
    <lineage>
        <taxon>Bacteria</taxon>
        <taxon>Bacillati</taxon>
        <taxon>Actinomycetota</taxon>
        <taxon>Coriobacteriia</taxon>
        <taxon>Coriobacteriales</taxon>
        <taxon>Atopobiaceae</taxon>
        <taxon>Olsenella</taxon>
    </lineage>
</organism>